<feature type="region of interest" description="Disordered" evidence="1">
    <location>
        <begin position="82"/>
        <end position="113"/>
    </location>
</feature>
<accession>A0A2I1CZT5</accession>
<evidence type="ECO:0000313" key="2">
    <source>
        <dbReference type="EMBL" id="PKY03129.1"/>
    </source>
</evidence>
<sequence length="140" mass="15360">MWFPSHSIGSWYISSVSDIPIRQVILIYNHPPNHPSRRSSTPNPHGDCSTIPQPSSLNPFEPESTLPTSSGILLCQFRVPSGRRSLPSGQIRDTPSSSVDFPWSSPAATPDSSFCRLEKSQRSIGEAKNQLVRMKTGSLA</sequence>
<dbReference type="AlphaFoldDB" id="A0A2I1CZT5"/>
<evidence type="ECO:0000256" key="1">
    <source>
        <dbReference type="SAM" id="MobiDB-lite"/>
    </source>
</evidence>
<dbReference type="EMBL" id="MSFM01000008">
    <property type="protein sequence ID" value="PKY03129.1"/>
    <property type="molecule type" value="Genomic_DNA"/>
</dbReference>
<feature type="region of interest" description="Disordered" evidence="1">
    <location>
        <begin position="32"/>
        <end position="65"/>
    </location>
</feature>
<gene>
    <name evidence="2" type="ORF">P168DRAFT_177565</name>
</gene>
<comment type="caution">
    <text evidence="2">The sequence shown here is derived from an EMBL/GenBank/DDBJ whole genome shotgun (WGS) entry which is preliminary data.</text>
</comment>
<protein>
    <submittedName>
        <fullName evidence="2">Uncharacterized protein</fullName>
    </submittedName>
</protein>
<dbReference type="GeneID" id="36540450"/>
<keyword evidence="3" id="KW-1185">Reference proteome</keyword>
<feature type="compositionally biased region" description="Polar residues" evidence="1">
    <location>
        <begin position="87"/>
        <end position="99"/>
    </location>
</feature>
<evidence type="ECO:0000313" key="3">
    <source>
        <dbReference type="Proteomes" id="UP000234254"/>
    </source>
</evidence>
<dbReference type="RefSeq" id="XP_024691723.1">
    <property type="nucleotide sequence ID" value="XM_024832927.1"/>
</dbReference>
<name>A0A2I1CZT5_ASPC2</name>
<proteinExistence type="predicted"/>
<reference evidence="2" key="1">
    <citation type="submission" date="2016-12" db="EMBL/GenBank/DDBJ databases">
        <title>The genomes of Aspergillus section Nigri reveals drivers in fungal speciation.</title>
        <authorList>
            <consortium name="DOE Joint Genome Institute"/>
            <person name="Vesth T.C."/>
            <person name="Nybo J."/>
            <person name="Theobald S."/>
            <person name="Brandl J."/>
            <person name="Frisvad J.C."/>
            <person name="Nielsen K.F."/>
            <person name="Lyhne E.K."/>
            <person name="Kogle M.E."/>
            <person name="Kuo A."/>
            <person name="Riley R."/>
            <person name="Clum A."/>
            <person name="Nolan M."/>
            <person name="Lipzen A."/>
            <person name="Salamov A."/>
            <person name="Henrissat B."/>
            <person name="Wiebenga A."/>
            <person name="De vries R.P."/>
            <person name="Grigoriev I.V."/>
            <person name="Mortensen U.H."/>
            <person name="Andersen M.R."/>
            <person name="Baker S.E."/>
        </authorList>
    </citation>
    <scope>NUCLEOTIDE SEQUENCE</scope>
    <source>
        <strain evidence="2">IBT 28561</strain>
    </source>
</reference>
<dbReference type="VEuPathDB" id="FungiDB:P168DRAFT_177565"/>
<organism evidence="2 3">
    <name type="scientific">Aspergillus campestris (strain IBT 28561)</name>
    <dbReference type="NCBI Taxonomy" id="1392248"/>
    <lineage>
        <taxon>Eukaryota</taxon>
        <taxon>Fungi</taxon>
        <taxon>Dikarya</taxon>
        <taxon>Ascomycota</taxon>
        <taxon>Pezizomycotina</taxon>
        <taxon>Eurotiomycetes</taxon>
        <taxon>Eurotiomycetidae</taxon>
        <taxon>Eurotiales</taxon>
        <taxon>Aspergillaceae</taxon>
        <taxon>Aspergillus</taxon>
        <taxon>Aspergillus subgen. Circumdati</taxon>
    </lineage>
</organism>
<dbReference type="Proteomes" id="UP000234254">
    <property type="component" value="Unassembled WGS sequence"/>
</dbReference>